<accession>A0A7R8H855</accession>
<dbReference type="GO" id="GO:0005524">
    <property type="term" value="F:ATP binding"/>
    <property type="evidence" value="ECO:0007669"/>
    <property type="project" value="UniProtKB-UniRule"/>
</dbReference>
<dbReference type="InterPro" id="IPR039028">
    <property type="entry name" value="BCKD/PDK"/>
</dbReference>
<dbReference type="Proteomes" id="UP000675881">
    <property type="component" value="Chromosome 4"/>
</dbReference>
<reference evidence="2" key="1">
    <citation type="submission" date="2021-02" db="EMBL/GenBank/DDBJ databases">
        <authorList>
            <person name="Bekaert M."/>
        </authorList>
    </citation>
    <scope>NUCLEOTIDE SEQUENCE</scope>
    <source>
        <strain evidence="2">IoA-00</strain>
    </source>
</reference>
<dbReference type="EC" id="2.7.11.-" evidence="1"/>
<evidence type="ECO:0000313" key="2">
    <source>
        <dbReference type="EMBL" id="CAF2916732.1"/>
    </source>
</evidence>
<keyword evidence="1 2" id="KW-0808">Transferase</keyword>
<keyword evidence="1" id="KW-0496">Mitochondrion</keyword>
<dbReference type="InterPro" id="IPR036890">
    <property type="entry name" value="HATPase_C_sf"/>
</dbReference>
<sequence>MRLTRTLRRNLIKLLDTDLSQKLEHYAKFIPSPGIPVRLANIIKELELIPDILQQQVSFFVKYKIFMSRVCKTALNLKSLQIMMLYKILSESHLSLCSCTSPLHPFELLKNALRATIERHEDSPNGIPDVDVLVVKSPCDVTIKISDQGGGIPYSITDKLFQYMYTTAPSPSSNNCLGQTPIAGLGYGLPLSRLYARYFRGDVVLASQDGYGTDVTVYLRALSDEAYEYLPVYNHMTKLLYEKPRPLSCDWTDPTASLGSSRSAKVKFNNASHYNHASNFKNNYF</sequence>
<dbReference type="PANTHER" id="PTHR11947">
    <property type="entry name" value="PYRUVATE DEHYDROGENASE KINASE"/>
    <property type="match status" value="1"/>
</dbReference>
<keyword evidence="3" id="KW-1185">Reference proteome</keyword>
<name>A0A7R8H855_LEPSM</name>
<dbReference type="PROSITE" id="PS50109">
    <property type="entry name" value="HIS_KIN"/>
    <property type="match status" value="1"/>
</dbReference>
<keyword evidence="1" id="KW-0547">Nucleotide-binding</keyword>
<evidence type="ECO:0000313" key="3">
    <source>
        <dbReference type="Proteomes" id="UP000675881"/>
    </source>
</evidence>
<dbReference type="GO" id="GO:0010906">
    <property type="term" value="P:regulation of glucose metabolic process"/>
    <property type="evidence" value="ECO:0007669"/>
    <property type="project" value="TreeGrafter"/>
</dbReference>
<organism evidence="2 3">
    <name type="scientific">Lepeophtheirus salmonis</name>
    <name type="common">Salmon louse</name>
    <name type="synonym">Caligus salmonis</name>
    <dbReference type="NCBI Taxonomy" id="72036"/>
    <lineage>
        <taxon>Eukaryota</taxon>
        <taxon>Metazoa</taxon>
        <taxon>Ecdysozoa</taxon>
        <taxon>Arthropoda</taxon>
        <taxon>Crustacea</taxon>
        <taxon>Multicrustacea</taxon>
        <taxon>Hexanauplia</taxon>
        <taxon>Copepoda</taxon>
        <taxon>Siphonostomatoida</taxon>
        <taxon>Caligidae</taxon>
        <taxon>Lepeophtheirus</taxon>
    </lineage>
</organism>
<dbReference type="GO" id="GO:0005759">
    <property type="term" value="C:mitochondrial matrix"/>
    <property type="evidence" value="ECO:0007669"/>
    <property type="project" value="UniProtKB-SubCell"/>
</dbReference>
<dbReference type="Pfam" id="PF02518">
    <property type="entry name" value="HATPase_c"/>
    <property type="match status" value="1"/>
</dbReference>
<proteinExistence type="inferred from homology"/>
<dbReference type="Gene3D" id="3.30.565.10">
    <property type="entry name" value="Histidine kinase-like ATPase, C-terminal domain"/>
    <property type="match status" value="1"/>
</dbReference>
<dbReference type="InterPro" id="IPR003594">
    <property type="entry name" value="HATPase_dom"/>
</dbReference>
<dbReference type="GO" id="GO:0004740">
    <property type="term" value="F:pyruvate dehydrogenase (acetyl-transferring) kinase activity"/>
    <property type="evidence" value="ECO:0007669"/>
    <property type="project" value="TreeGrafter"/>
</dbReference>
<dbReference type="AlphaFoldDB" id="A0A7R8H855"/>
<dbReference type="InterPro" id="IPR004358">
    <property type="entry name" value="Sig_transdc_His_kin-like_C"/>
</dbReference>
<gene>
    <name evidence="2" type="ORF">LSAA_9024</name>
</gene>
<comment type="subcellular location">
    <subcellularLocation>
        <location evidence="1">Mitochondrion matrix</location>
    </subcellularLocation>
</comment>
<dbReference type="InterPro" id="IPR005467">
    <property type="entry name" value="His_kinase_dom"/>
</dbReference>
<dbReference type="PRINTS" id="PR00344">
    <property type="entry name" value="BCTRLSENSOR"/>
</dbReference>
<keyword evidence="1" id="KW-0418">Kinase</keyword>
<dbReference type="OrthoDB" id="241648at2759"/>
<evidence type="ECO:0000256" key="1">
    <source>
        <dbReference type="RuleBase" id="RU366032"/>
    </source>
</evidence>
<keyword evidence="1" id="KW-0067">ATP-binding</keyword>
<comment type="similarity">
    <text evidence="1">Belongs to the PDK/BCKDK protein kinase family.</text>
</comment>
<dbReference type="SMART" id="SM00387">
    <property type="entry name" value="HATPase_c"/>
    <property type="match status" value="1"/>
</dbReference>
<protein>
    <recommendedName>
        <fullName evidence="1">Protein-serine/threonine kinase</fullName>
        <ecNumber evidence="1">2.7.11.-</ecNumber>
    </recommendedName>
</protein>
<dbReference type="EMBL" id="HG994583">
    <property type="protein sequence ID" value="CAF2916732.1"/>
    <property type="molecule type" value="Genomic_DNA"/>
</dbReference>
<dbReference type="SUPFAM" id="SSF55874">
    <property type="entry name" value="ATPase domain of HSP90 chaperone/DNA topoisomerase II/histidine kinase"/>
    <property type="match status" value="1"/>
</dbReference>
<dbReference type="PANTHER" id="PTHR11947:SF3">
    <property type="entry name" value="[PYRUVATE DEHYDROGENASE (ACETYL-TRANSFERRING)] KINASE, MITOCHONDRIAL"/>
    <property type="match status" value="1"/>
</dbReference>